<sequence>MRGVNLNAAEAPATSPGLVLVATNVHVPDVRPGFVARDALVARLARIERSLGAQGETPQAADGDGELSDREIAVLRLLATDLSQHEIGAELYVSFNTVKSHTRMVFRKLGVKSREDAVARGRELGLL</sequence>
<evidence type="ECO:0000313" key="5">
    <source>
        <dbReference type="EMBL" id="MDA0163272.1"/>
    </source>
</evidence>
<dbReference type="PANTHER" id="PTHR44688">
    <property type="entry name" value="DNA-BINDING TRANSCRIPTIONAL ACTIVATOR DEVR_DOSR"/>
    <property type="match status" value="1"/>
</dbReference>
<dbReference type="GO" id="GO:0006355">
    <property type="term" value="P:regulation of DNA-templated transcription"/>
    <property type="evidence" value="ECO:0007669"/>
    <property type="project" value="InterPro"/>
</dbReference>
<proteinExistence type="predicted"/>
<dbReference type="SUPFAM" id="SSF46894">
    <property type="entry name" value="C-terminal effector domain of the bipartite response regulators"/>
    <property type="match status" value="1"/>
</dbReference>
<evidence type="ECO:0000256" key="2">
    <source>
        <dbReference type="ARBA" id="ARBA00023125"/>
    </source>
</evidence>
<accession>A0A9X3MVN8</accession>
<dbReference type="EMBL" id="JAPDOD010000023">
    <property type="protein sequence ID" value="MDA0163272.1"/>
    <property type="molecule type" value="Genomic_DNA"/>
</dbReference>
<dbReference type="Pfam" id="PF00196">
    <property type="entry name" value="GerE"/>
    <property type="match status" value="1"/>
</dbReference>
<dbReference type="CDD" id="cd06170">
    <property type="entry name" value="LuxR_C_like"/>
    <property type="match status" value="1"/>
</dbReference>
<dbReference type="InterPro" id="IPR016032">
    <property type="entry name" value="Sig_transdc_resp-reg_C-effctor"/>
</dbReference>
<organism evidence="5 6">
    <name type="scientific">Solirubrobacter ginsenosidimutans</name>
    <dbReference type="NCBI Taxonomy" id="490573"/>
    <lineage>
        <taxon>Bacteria</taxon>
        <taxon>Bacillati</taxon>
        <taxon>Actinomycetota</taxon>
        <taxon>Thermoleophilia</taxon>
        <taxon>Solirubrobacterales</taxon>
        <taxon>Solirubrobacteraceae</taxon>
        <taxon>Solirubrobacter</taxon>
    </lineage>
</organism>
<dbReference type="Gene3D" id="1.10.10.10">
    <property type="entry name" value="Winged helix-like DNA-binding domain superfamily/Winged helix DNA-binding domain"/>
    <property type="match status" value="1"/>
</dbReference>
<keyword evidence="1" id="KW-0805">Transcription regulation</keyword>
<dbReference type="AlphaFoldDB" id="A0A9X3MVN8"/>
<dbReference type="PANTHER" id="PTHR44688:SF16">
    <property type="entry name" value="DNA-BINDING TRANSCRIPTIONAL ACTIVATOR DEVR_DOSR"/>
    <property type="match status" value="1"/>
</dbReference>
<protein>
    <submittedName>
        <fullName evidence="5">LuxR C-terminal-related transcriptional regulator</fullName>
    </submittedName>
</protein>
<keyword evidence="3" id="KW-0804">Transcription</keyword>
<gene>
    <name evidence="5" type="ORF">OM076_23560</name>
</gene>
<dbReference type="InterPro" id="IPR036388">
    <property type="entry name" value="WH-like_DNA-bd_sf"/>
</dbReference>
<evidence type="ECO:0000259" key="4">
    <source>
        <dbReference type="PROSITE" id="PS50043"/>
    </source>
</evidence>
<comment type="caution">
    <text evidence="5">The sequence shown here is derived from an EMBL/GenBank/DDBJ whole genome shotgun (WGS) entry which is preliminary data.</text>
</comment>
<dbReference type="SMART" id="SM00421">
    <property type="entry name" value="HTH_LUXR"/>
    <property type="match status" value="1"/>
</dbReference>
<dbReference type="GO" id="GO:0003677">
    <property type="term" value="F:DNA binding"/>
    <property type="evidence" value="ECO:0007669"/>
    <property type="project" value="UniProtKB-KW"/>
</dbReference>
<keyword evidence="2" id="KW-0238">DNA-binding</keyword>
<evidence type="ECO:0000256" key="3">
    <source>
        <dbReference type="ARBA" id="ARBA00023163"/>
    </source>
</evidence>
<evidence type="ECO:0000256" key="1">
    <source>
        <dbReference type="ARBA" id="ARBA00023015"/>
    </source>
</evidence>
<reference evidence="5" key="1">
    <citation type="submission" date="2022-10" db="EMBL/GenBank/DDBJ databases">
        <title>The WGS of Solirubrobacter ginsenosidimutans DSM 21036.</title>
        <authorList>
            <person name="Jiang Z."/>
        </authorList>
    </citation>
    <scope>NUCLEOTIDE SEQUENCE</scope>
    <source>
        <strain evidence="5">DSM 21036</strain>
    </source>
</reference>
<dbReference type="PROSITE" id="PS50043">
    <property type="entry name" value="HTH_LUXR_2"/>
    <property type="match status" value="1"/>
</dbReference>
<name>A0A9X3MVN8_9ACTN</name>
<dbReference type="RefSeq" id="WP_270042516.1">
    <property type="nucleotide sequence ID" value="NZ_JAPDOD010000023.1"/>
</dbReference>
<dbReference type="Proteomes" id="UP001149140">
    <property type="component" value="Unassembled WGS sequence"/>
</dbReference>
<dbReference type="PRINTS" id="PR00038">
    <property type="entry name" value="HTHLUXR"/>
</dbReference>
<feature type="domain" description="HTH luxR-type" evidence="4">
    <location>
        <begin position="60"/>
        <end position="125"/>
    </location>
</feature>
<dbReference type="InterPro" id="IPR000792">
    <property type="entry name" value="Tscrpt_reg_LuxR_C"/>
</dbReference>
<evidence type="ECO:0000313" key="6">
    <source>
        <dbReference type="Proteomes" id="UP001149140"/>
    </source>
</evidence>
<keyword evidence="6" id="KW-1185">Reference proteome</keyword>